<evidence type="ECO:0000313" key="5">
    <source>
        <dbReference type="EMBL" id="ADI72895.1"/>
    </source>
</evidence>
<name>D7PDQ0_OPHUN</name>
<sequence>DIVIEACRLAPDFDSLPNGDQTAVGSGGASLSGGQQQRVSLARALYSRCPTIVLDDPFTGLDRKTRSLVENAVLGKNGLLKPIGSTVILATSSSKAHEDAQTHGSRIASDQFAP</sequence>
<feature type="domain" description="ABC transporter" evidence="4">
    <location>
        <begin position="20"/>
        <end position="58"/>
    </location>
</feature>
<keyword evidence="2" id="KW-0067">ATP-binding</keyword>
<dbReference type="Gene3D" id="3.40.50.300">
    <property type="entry name" value="P-loop containing nucleotide triphosphate hydrolases"/>
    <property type="match status" value="1"/>
</dbReference>
<dbReference type="Pfam" id="PF00005">
    <property type="entry name" value="ABC_tran"/>
    <property type="match status" value="1"/>
</dbReference>
<dbReference type="EMBL" id="GU292478">
    <property type="protein sequence ID" value="ADI72895.1"/>
    <property type="molecule type" value="mRNA"/>
</dbReference>
<evidence type="ECO:0000256" key="1">
    <source>
        <dbReference type="ARBA" id="ARBA00022741"/>
    </source>
</evidence>
<proteinExistence type="evidence at transcript level"/>
<accession>D7PDQ0</accession>
<feature type="non-terminal residue" evidence="5">
    <location>
        <position position="114"/>
    </location>
</feature>
<dbReference type="GO" id="GO:0016020">
    <property type="term" value="C:membrane"/>
    <property type="evidence" value="ECO:0007669"/>
    <property type="project" value="TreeGrafter"/>
</dbReference>
<evidence type="ECO:0000256" key="2">
    <source>
        <dbReference type="ARBA" id="ARBA00022840"/>
    </source>
</evidence>
<dbReference type="PANTHER" id="PTHR24223:SF345">
    <property type="entry name" value="ABC MULTIDRUG TRANSPORTER (EUROFUNG)"/>
    <property type="match status" value="1"/>
</dbReference>
<feature type="region of interest" description="Disordered" evidence="3">
    <location>
        <begin position="92"/>
        <end position="114"/>
    </location>
</feature>
<dbReference type="InterPro" id="IPR003439">
    <property type="entry name" value="ABC_transporter-like_ATP-bd"/>
</dbReference>
<dbReference type="GO" id="GO:0016887">
    <property type="term" value="F:ATP hydrolysis activity"/>
    <property type="evidence" value="ECO:0007669"/>
    <property type="project" value="InterPro"/>
</dbReference>
<dbReference type="AlphaFoldDB" id="D7PDQ0"/>
<keyword evidence="1" id="KW-0547">Nucleotide-binding</keyword>
<dbReference type="GO" id="GO:0005524">
    <property type="term" value="F:ATP binding"/>
    <property type="evidence" value="ECO:0007669"/>
    <property type="project" value="UniProtKB-KW"/>
</dbReference>
<evidence type="ECO:0000256" key="3">
    <source>
        <dbReference type="SAM" id="MobiDB-lite"/>
    </source>
</evidence>
<organism evidence="5">
    <name type="scientific">Ophiocordyceps unilateralis</name>
    <name type="common">Zombie-ant fungus</name>
    <name type="synonym">Torrubia unilateralis</name>
    <dbReference type="NCBI Taxonomy" id="268505"/>
    <lineage>
        <taxon>Eukaryota</taxon>
        <taxon>Fungi</taxon>
        <taxon>Dikarya</taxon>
        <taxon>Ascomycota</taxon>
        <taxon>Pezizomycotina</taxon>
        <taxon>Sordariomycetes</taxon>
        <taxon>Hypocreomycetidae</taxon>
        <taxon>Hypocreales</taxon>
        <taxon>Ophiocordycipitaceae</taxon>
        <taxon>Ophiocordyceps</taxon>
    </lineage>
</organism>
<feature type="non-terminal residue" evidence="5">
    <location>
        <position position="1"/>
    </location>
</feature>
<dbReference type="InterPro" id="IPR050173">
    <property type="entry name" value="ABC_transporter_C-like"/>
</dbReference>
<dbReference type="InterPro" id="IPR027417">
    <property type="entry name" value="P-loop_NTPase"/>
</dbReference>
<reference evidence="5" key="1">
    <citation type="submission" date="2009-12" db="EMBL/GenBank/DDBJ databases">
        <title>Genes expressed during production and efflux of the polyketides, naphthoquinones, in the insect fungus Ophiocordyceps unilateralis.</title>
        <authorList>
            <person name="Amnuaykanjanasin A."/>
            <person name="Panchanawaporn S."/>
            <person name="Chutrakul C."/>
            <person name="Tanticharoen M."/>
        </authorList>
    </citation>
    <scope>NUCLEOTIDE SEQUENCE</scope>
    <source>
        <strain evidence="5">BCC1869</strain>
    </source>
</reference>
<dbReference type="SUPFAM" id="SSF52540">
    <property type="entry name" value="P-loop containing nucleoside triphosphate hydrolases"/>
    <property type="match status" value="1"/>
</dbReference>
<dbReference type="PANTHER" id="PTHR24223">
    <property type="entry name" value="ATP-BINDING CASSETTE SUB-FAMILY C"/>
    <property type="match status" value="1"/>
</dbReference>
<dbReference type="GO" id="GO:0042626">
    <property type="term" value="F:ATPase-coupled transmembrane transporter activity"/>
    <property type="evidence" value="ECO:0007669"/>
    <property type="project" value="TreeGrafter"/>
</dbReference>
<evidence type="ECO:0000259" key="4">
    <source>
        <dbReference type="Pfam" id="PF00005"/>
    </source>
</evidence>
<protein>
    <submittedName>
        <fullName evidence="5">ABC multidrug transporter</fullName>
    </submittedName>
</protein>